<feature type="region of interest" description="Disordered" evidence="1">
    <location>
        <begin position="38"/>
        <end position="74"/>
    </location>
</feature>
<feature type="non-terminal residue" evidence="2">
    <location>
        <position position="1"/>
    </location>
</feature>
<dbReference type="Proteomes" id="UP000221165">
    <property type="component" value="Unassembled WGS sequence"/>
</dbReference>
<comment type="caution">
    <text evidence="2">The sequence shown here is derived from an EMBL/GenBank/DDBJ whole genome shotgun (WGS) entry which is preliminary data.</text>
</comment>
<name>A0A2C6KTB7_9APIC</name>
<evidence type="ECO:0000256" key="1">
    <source>
        <dbReference type="SAM" id="MobiDB-lite"/>
    </source>
</evidence>
<dbReference type="GeneID" id="94429858"/>
<sequence>IRRSGRNRKEVFRFRCDLHATTAYCERSLEEKIKEMERLANQRSASRSQEREANNKKKEEELQRYLSSSSSLCV</sequence>
<accession>A0A2C6KTB7</accession>
<dbReference type="VEuPathDB" id="ToxoDB:CSUI_006489"/>
<reference evidence="2 3" key="1">
    <citation type="journal article" date="2017" name="Int. J. Parasitol.">
        <title>The genome of the protozoan parasite Cystoisospora suis and a reverse vaccinology approach to identify vaccine candidates.</title>
        <authorList>
            <person name="Palmieri N."/>
            <person name="Shrestha A."/>
            <person name="Ruttkowski B."/>
            <person name="Beck T."/>
            <person name="Vogl C."/>
            <person name="Tomley F."/>
            <person name="Blake D.P."/>
            <person name="Joachim A."/>
        </authorList>
    </citation>
    <scope>NUCLEOTIDE SEQUENCE [LARGE SCALE GENOMIC DNA]</scope>
    <source>
        <strain evidence="2 3">Wien I</strain>
    </source>
</reference>
<organism evidence="2 3">
    <name type="scientific">Cystoisospora suis</name>
    <dbReference type="NCBI Taxonomy" id="483139"/>
    <lineage>
        <taxon>Eukaryota</taxon>
        <taxon>Sar</taxon>
        <taxon>Alveolata</taxon>
        <taxon>Apicomplexa</taxon>
        <taxon>Conoidasida</taxon>
        <taxon>Coccidia</taxon>
        <taxon>Eucoccidiorida</taxon>
        <taxon>Eimeriorina</taxon>
        <taxon>Sarcocystidae</taxon>
        <taxon>Cystoisospora</taxon>
    </lineage>
</organism>
<protein>
    <submittedName>
        <fullName evidence="2">Uncharacterized protein</fullName>
    </submittedName>
</protein>
<gene>
    <name evidence="2" type="ORF">CSUI_006489</name>
</gene>
<proteinExistence type="predicted"/>
<dbReference type="AlphaFoldDB" id="A0A2C6KTB7"/>
<dbReference type="RefSeq" id="XP_067921375.1">
    <property type="nucleotide sequence ID" value="XM_068066647.1"/>
</dbReference>
<keyword evidence="3" id="KW-1185">Reference proteome</keyword>
<dbReference type="EMBL" id="MIGC01003287">
    <property type="protein sequence ID" value="PHJ19678.1"/>
    <property type="molecule type" value="Genomic_DNA"/>
</dbReference>
<evidence type="ECO:0000313" key="3">
    <source>
        <dbReference type="Proteomes" id="UP000221165"/>
    </source>
</evidence>
<feature type="compositionally biased region" description="Basic and acidic residues" evidence="1">
    <location>
        <begin position="48"/>
        <end position="63"/>
    </location>
</feature>
<evidence type="ECO:0000313" key="2">
    <source>
        <dbReference type="EMBL" id="PHJ19678.1"/>
    </source>
</evidence>
<feature type="compositionally biased region" description="Polar residues" evidence="1">
    <location>
        <begin position="65"/>
        <end position="74"/>
    </location>
</feature>